<dbReference type="AlphaFoldDB" id="A0A1B2HFG8"/>
<name>A0A1B2HFG8_9PSEU</name>
<gene>
    <name evidence="1" type="ORF">BBK82_10550</name>
</gene>
<evidence type="ECO:0000313" key="1">
    <source>
        <dbReference type="EMBL" id="ANZ36436.1"/>
    </source>
</evidence>
<dbReference type="EMBL" id="CP016793">
    <property type="protein sequence ID" value="ANZ36436.1"/>
    <property type="molecule type" value="Genomic_DNA"/>
</dbReference>
<reference evidence="1 2" key="1">
    <citation type="submission" date="2016-07" db="EMBL/GenBank/DDBJ databases">
        <title>Complete genome sequence of the Lentzea guizhouensis DHS C013.</title>
        <authorList>
            <person name="Cao C."/>
        </authorList>
    </citation>
    <scope>NUCLEOTIDE SEQUENCE [LARGE SCALE GENOMIC DNA]</scope>
    <source>
        <strain evidence="1 2">DHS C013</strain>
    </source>
</reference>
<organism evidence="1 2">
    <name type="scientific">Lentzea guizhouensis</name>
    <dbReference type="NCBI Taxonomy" id="1586287"/>
    <lineage>
        <taxon>Bacteria</taxon>
        <taxon>Bacillati</taxon>
        <taxon>Actinomycetota</taxon>
        <taxon>Actinomycetes</taxon>
        <taxon>Pseudonocardiales</taxon>
        <taxon>Pseudonocardiaceae</taxon>
        <taxon>Lentzea</taxon>
    </lineage>
</organism>
<protein>
    <submittedName>
        <fullName evidence="1">Uncharacterized protein</fullName>
    </submittedName>
</protein>
<keyword evidence="2" id="KW-1185">Reference proteome</keyword>
<dbReference type="KEGG" id="led:BBK82_10550"/>
<dbReference type="OrthoDB" id="3700350at2"/>
<dbReference type="Proteomes" id="UP000093053">
    <property type="component" value="Chromosome"/>
</dbReference>
<sequence length="86" mass="9162">MAVRAVDQAAEELWNIRSELPVALATAIRPPAQPPAAVSLPVLATPAAARPEPSRPAADFMAKPHVEGVVTSLALAARYVRWLRTN</sequence>
<accession>A0A1B2HFG8</accession>
<dbReference type="STRING" id="1586287.BBK82_10550"/>
<proteinExistence type="predicted"/>
<evidence type="ECO:0000313" key="2">
    <source>
        <dbReference type="Proteomes" id="UP000093053"/>
    </source>
</evidence>